<dbReference type="RefSeq" id="WP_322879328.1">
    <property type="nucleotide sequence ID" value="NZ_JAVMIP010000022.1"/>
</dbReference>
<dbReference type="InterPro" id="IPR013078">
    <property type="entry name" value="His_Pase_superF_clade-1"/>
</dbReference>
<evidence type="ECO:0000256" key="3">
    <source>
        <dbReference type="ARBA" id="ARBA00023152"/>
    </source>
</evidence>
<evidence type="ECO:0000256" key="1">
    <source>
        <dbReference type="ARBA" id="ARBA00006717"/>
    </source>
</evidence>
<keyword evidence="7" id="KW-0378">Hydrolase</keyword>
<dbReference type="GO" id="GO:0006096">
    <property type="term" value="P:glycolytic process"/>
    <property type="evidence" value="ECO:0007669"/>
    <property type="project" value="UniProtKB-KW"/>
</dbReference>
<protein>
    <recommendedName>
        <fullName evidence="2">phosphoglycerate mutase (2,3-diphosphoglycerate-dependent)</fullName>
        <ecNumber evidence="2">5.4.2.11</ecNumber>
    </recommendedName>
</protein>
<reference evidence="8" key="1">
    <citation type="submission" date="2023-07" db="EMBL/GenBank/DDBJ databases">
        <authorList>
            <person name="Luz R."/>
            <person name="Cordeiro R."/>
            <person name="Fonseca A."/>
            <person name="Goncalves V."/>
        </authorList>
    </citation>
    <scope>NUCLEOTIDE SEQUENCE [LARGE SCALE GENOMIC DNA]</scope>
    <source>
        <strain evidence="8">BACA0444</strain>
    </source>
</reference>
<dbReference type="CDD" id="cd07067">
    <property type="entry name" value="HP_PGM_like"/>
    <property type="match status" value="1"/>
</dbReference>
<dbReference type="EMBL" id="JAVMIP010000022">
    <property type="protein sequence ID" value="MDS3862116.1"/>
    <property type="molecule type" value="Genomic_DNA"/>
</dbReference>
<name>A0AAE4FW30_9CYAN</name>
<dbReference type="Proteomes" id="UP001268256">
    <property type="component" value="Unassembled WGS sequence"/>
</dbReference>
<accession>A0AAE4FW30</accession>
<feature type="binding site" evidence="6">
    <location>
        <begin position="83"/>
        <end position="86"/>
    </location>
    <ligand>
        <name>substrate</name>
    </ligand>
</feature>
<feature type="binding site" evidence="6">
    <location>
        <position position="59"/>
    </location>
    <ligand>
        <name>substrate</name>
    </ligand>
</feature>
<evidence type="ECO:0000256" key="4">
    <source>
        <dbReference type="ARBA" id="ARBA00023235"/>
    </source>
</evidence>
<sequence>MPLKLYFLRHGQTPYSRANAFCGALDPDLTPEGTAMAQAFAEGYKNLAWTAAYVSPMKRTQATAAPLCQALGLKMELRDGLKEIYYGQWEGLNPQEVNLKFHDDYVSWLADPGWHAPTQGERGVDIAYRSNQVLTEIEQTHESGNILIVSHKATIRIMLCGLLGIDVGRFRDRIAAPVAAVSVVEYGDHGPLLLALGERSHLSPELRQLPGT</sequence>
<feature type="active site" description="Proton donor/acceptor" evidence="5">
    <location>
        <position position="83"/>
    </location>
</feature>
<dbReference type="GO" id="GO:0016787">
    <property type="term" value="F:hydrolase activity"/>
    <property type="evidence" value="ECO:0007669"/>
    <property type="project" value="UniProtKB-KW"/>
</dbReference>
<dbReference type="PANTHER" id="PTHR11931">
    <property type="entry name" value="PHOSPHOGLYCERATE MUTASE"/>
    <property type="match status" value="1"/>
</dbReference>
<evidence type="ECO:0000256" key="2">
    <source>
        <dbReference type="ARBA" id="ARBA00012028"/>
    </source>
</evidence>
<proteinExistence type="inferred from homology"/>
<dbReference type="SUPFAM" id="SSF53254">
    <property type="entry name" value="Phosphoglycerate mutase-like"/>
    <property type="match status" value="1"/>
</dbReference>
<dbReference type="EC" id="5.4.2.11" evidence="2"/>
<evidence type="ECO:0000313" key="8">
    <source>
        <dbReference type="Proteomes" id="UP001268256"/>
    </source>
</evidence>
<keyword evidence="8" id="KW-1185">Reference proteome</keyword>
<gene>
    <name evidence="7" type="ORF">RIF25_15035</name>
</gene>
<evidence type="ECO:0000256" key="6">
    <source>
        <dbReference type="PIRSR" id="PIRSR613078-2"/>
    </source>
</evidence>
<dbReference type="GO" id="GO:0004619">
    <property type="term" value="F:phosphoglycerate mutase activity"/>
    <property type="evidence" value="ECO:0007669"/>
    <property type="project" value="UniProtKB-EC"/>
</dbReference>
<dbReference type="InterPro" id="IPR005952">
    <property type="entry name" value="Phosphogly_mut1"/>
</dbReference>
<evidence type="ECO:0000256" key="5">
    <source>
        <dbReference type="PIRSR" id="PIRSR613078-1"/>
    </source>
</evidence>
<organism evidence="7 8">
    <name type="scientific">Pseudocalidococcus azoricus BACA0444</name>
    <dbReference type="NCBI Taxonomy" id="2918990"/>
    <lineage>
        <taxon>Bacteria</taxon>
        <taxon>Bacillati</taxon>
        <taxon>Cyanobacteriota</taxon>
        <taxon>Cyanophyceae</taxon>
        <taxon>Acaryochloridales</taxon>
        <taxon>Thermosynechococcaceae</taxon>
        <taxon>Pseudocalidococcus</taxon>
        <taxon>Pseudocalidococcus azoricus</taxon>
    </lineage>
</organism>
<keyword evidence="4" id="KW-0413">Isomerase</keyword>
<dbReference type="Gene3D" id="3.40.50.1240">
    <property type="entry name" value="Phosphoglycerate mutase-like"/>
    <property type="match status" value="1"/>
</dbReference>
<keyword evidence="3" id="KW-0324">Glycolysis</keyword>
<feature type="active site" description="Tele-phosphohistidine intermediate" evidence="5">
    <location>
        <position position="10"/>
    </location>
</feature>
<dbReference type="AlphaFoldDB" id="A0AAE4FW30"/>
<dbReference type="Pfam" id="PF00300">
    <property type="entry name" value="His_Phos_1"/>
    <property type="match status" value="1"/>
</dbReference>
<comment type="similarity">
    <text evidence="1">Belongs to the phosphoglycerate mutase family. BPG-dependent PGAM subfamily.</text>
</comment>
<evidence type="ECO:0000313" key="7">
    <source>
        <dbReference type="EMBL" id="MDS3862116.1"/>
    </source>
</evidence>
<comment type="caution">
    <text evidence="7">The sequence shown here is derived from an EMBL/GenBank/DDBJ whole genome shotgun (WGS) entry which is preliminary data.</text>
</comment>
<dbReference type="SMART" id="SM00855">
    <property type="entry name" value="PGAM"/>
    <property type="match status" value="1"/>
</dbReference>
<dbReference type="InterPro" id="IPR029033">
    <property type="entry name" value="His_PPase_superfam"/>
</dbReference>